<reference evidence="6" key="1">
    <citation type="submission" date="2017-09" db="EMBL/GenBank/DDBJ databases">
        <title>Depth-based differentiation of microbial function through sediment-hosted aquifers and enrichment of novel symbionts in the deep terrestrial subsurface.</title>
        <authorList>
            <person name="Probst A.J."/>
            <person name="Ladd B."/>
            <person name="Jarett J.K."/>
            <person name="Geller-Mcgrath D.E."/>
            <person name="Sieber C.M.K."/>
            <person name="Emerson J.B."/>
            <person name="Anantharaman K."/>
            <person name="Thomas B.C."/>
            <person name="Malmstrom R."/>
            <person name="Stieglmeier M."/>
            <person name="Klingl A."/>
            <person name="Woyke T."/>
            <person name="Ryan C.M."/>
            <person name="Banfield J.F."/>
        </authorList>
    </citation>
    <scope>NUCLEOTIDE SEQUENCE [LARGE SCALE GENOMIC DNA]</scope>
</reference>
<keyword evidence="1" id="KW-0677">Repeat</keyword>
<evidence type="ECO:0000259" key="4">
    <source>
        <dbReference type="PROSITE" id="PS50893"/>
    </source>
</evidence>
<dbReference type="Proteomes" id="UP000228952">
    <property type="component" value="Unassembled WGS sequence"/>
</dbReference>
<dbReference type="PROSITE" id="PS50893">
    <property type="entry name" value="ABC_TRANSPORTER_2"/>
    <property type="match status" value="2"/>
</dbReference>
<dbReference type="InterPro" id="IPR027417">
    <property type="entry name" value="P-loop_NTPase"/>
</dbReference>
<dbReference type="PANTHER" id="PTHR19211:SF14">
    <property type="entry name" value="ATP-BINDING CASSETTE SUB-FAMILY F MEMBER 1"/>
    <property type="match status" value="1"/>
</dbReference>
<dbReference type="CDD" id="cd03221">
    <property type="entry name" value="ABCF_EF-3"/>
    <property type="match status" value="1"/>
</dbReference>
<evidence type="ECO:0000313" key="6">
    <source>
        <dbReference type="Proteomes" id="UP000228952"/>
    </source>
</evidence>
<evidence type="ECO:0000256" key="1">
    <source>
        <dbReference type="ARBA" id="ARBA00022737"/>
    </source>
</evidence>
<organism evidence="5 6">
    <name type="scientific">Candidatus Dojkabacteria bacterium CG_4_10_14_0_2_um_filter_Dojkabacteria_WS6_41_15</name>
    <dbReference type="NCBI Taxonomy" id="2014249"/>
    <lineage>
        <taxon>Bacteria</taxon>
        <taxon>Candidatus Dojkabacteria</taxon>
    </lineage>
</organism>
<dbReference type="Pfam" id="PF00005">
    <property type="entry name" value="ABC_tran"/>
    <property type="match status" value="2"/>
</dbReference>
<keyword evidence="2" id="KW-0547">Nucleotide-binding</keyword>
<comment type="caution">
    <text evidence="5">The sequence shown here is derived from an EMBL/GenBank/DDBJ whole genome shotgun (WGS) entry which is preliminary data.</text>
</comment>
<accession>A0A2M7W0P6</accession>
<dbReference type="PROSITE" id="PS00211">
    <property type="entry name" value="ABC_TRANSPORTER_1"/>
    <property type="match status" value="1"/>
</dbReference>
<dbReference type="InterPro" id="IPR003439">
    <property type="entry name" value="ABC_transporter-like_ATP-bd"/>
</dbReference>
<proteinExistence type="predicted"/>
<evidence type="ECO:0000313" key="5">
    <source>
        <dbReference type="EMBL" id="PJA12250.1"/>
    </source>
</evidence>
<gene>
    <name evidence="5" type="ORF">COX64_04750</name>
</gene>
<dbReference type="GO" id="GO:0005524">
    <property type="term" value="F:ATP binding"/>
    <property type="evidence" value="ECO:0007669"/>
    <property type="project" value="UniProtKB-KW"/>
</dbReference>
<dbReference type="InterPro" id="IPR017871">
    <property type="entry name" value="ABC_transporter-like_CS"/>
</dbReference>
<dbReference type="GO" id="GO:0016887">
    <property type="term" value="F:ATP hydrolysis activity"/>
    <property type="evidence" value="ECO:0007669"/>
    <property type="project" value="InterPro"/>
</dbReference>
<sequence>MYLVFAKDIHLAIGNKTLLSNASFAIQDGDKVGIVGKNGSGKTTLLKTFSERRPPRRGHVDVRTTTFYVPQEISLTPEEKLLPVVSYAISVLDEGWDVFHRIEKLFDYYEITGEKLMGQLSGGELTMLHLALSLMVAPDLLLLDEPTNHLDIVGTERLVKELKAYPKSLAIVSHDSFLLDSVVTKIFELRDLKLHKYTGNYATFVQQKSHELYVLERKLRVNTKEINAAKARKQQVSERIMRREADQTKYKSKGVPRIVQGYFADKAGKSTTHDMAKARQAERESRVEIKAIKEQLRKTQTLNIELGETDSKLYALVDINKATLTAGTKQLFSDFTLRVTNEEKVLLNGRNGTGKSSLLKAIHKEPEYSLKSDSSMLLPSQSLYIDQHYSLINPTFTLVTHIAQLAPQLEYEEIRKILGNFLFTIEDQVNRVAGTLSGGERARLALAMASVLPRTLLLLDEPTNNLDTESVDELAFALNQYKGGLIVVTHDIGFIKTISWTQKITLLATNL</sequence>
<protein>
    <recommendedName>
        <fullName evidence="4">ABC transporter domain-containing protein</fullName>
    </recommendedName>
</protein>
<dbReference type="AlphaFoldDB" id="A0A2M7W0P6"/>
<evidence type="ECO:0000256" key="3">
    <source>
        <dbReference type="ARBA" id="ARBA00022840"/>
    </source>
</evidence>
<dbReference type="SMART" id="SM00382">
    <property type="entry name" value="AAA"/>
    <property type="match status" value="2"/>
</dbReference>
<dbReference type="InterPro" id="IPR003593">
    <property type="entry name" value="AAA+_ATPase"/>
</dbReference>
<evidence type="ECO:0000256" key="2">
    <source>
        <dbReference type="ARBA" id="ARBA00022741"/>
    </source>
</evidence>
<dbReference type="Gene3D" id="3.40.50.300">
    <property type="entry name" value="P-loop containing nucleotide triphosphate hydrolases"/>
    <property type="match status" value="2"/>
</dbReference>
<dbReference type="SUPFAM" id="SSF52540">
    <property type="entry name" value="P-loop containing nucleoside triphosphate hydrolases"/>
    <property type="match status" value="2"/>
</dbReference>
<name>A0A2M7W0P6_9BACT</name>
<keyword evidence="3" id="KW-0067">ATP-binding</keyword>
<dbReference type="EMBL" id="PFQB01000120">
    <property type="protein sequence ID" value="PJA12250.1"/>
    <property type="molecule type" value="Genomic_DNA"/>
</dbReference>
<dbReference type="PANTHER" id="PTHR19211">
    <property type="entry name" value="ATP-BINDING TRANSPORT PROTEIN-RELATED"/>
    <property type="match status" value="1"/>
</dbReference>
<dbReference type="InterPro" id="IPR050611">
    <property type="entry name" value="ABCF"/>
</dbReference>
<feature type="domain" description="ABC transporter" evidence="4">
    <location>
        <begin position="314"/>
        <end position="511"/>
    </location>
</feature>
<feature type="domain" description="ABC transporter" evidence="4">
    <location>
        <begin position="4"/>
        <end position="216"/>
    </location>
</feature>